<dbReference type="Pfam" id="PF00698">
    <property type="entry name" value="Acyl_transf_1"/>
    <property type="match status" value="2"/>
</dbReference>
<dbReference type="InterPro" id="IPR014043">
    <property type="entry name" value="Acyl_transferase_dom"/>
</dbReference>
<gene>
    <name evidence="1" type="ORF">ATEIFO6365_0007060800</name>
</gene>
<comment type="caution">
    <text evidence="1">The sequence shown here is derived from an EMBL/GenBank/DDBJ whole genome shotgun (WGS) entry which is preliminary data.</text>
</comment>
<dbReference type="PANTHER" id="PTHR43775">
    <property type="entry name" value="FATTY ACID SYNTHASE"/>
    <property type="match status" value="1"/>
</dbReference>
<dbReference type="PANTHER" id="PTHR43775:SF28">
    <property type="entry name" value="SYNTHASE, PUTATIVE-RELATED"/>
    <property type="match status" value="1"/>
</dbReference>
<dbReference type="InterPro" id="IPR016035">
    <property type="entry name" value="Acyl_Trfase/lysoPLipase"/>
</dbReference>
<dbReference type="GO" id="GO:0006633">
    <property type="term" value="P:fatty acid biosynthetic process"/>
    <property type="evidence" value="ECO:0007669"/>
    <property type="project" value="TreeGrafter"/>
</dbReference>
<accession>A0A5M3Z9V9</accession>
<dbReference type="AlphaFoldDB" id="A0A5M3Z9V9"/>
<dbReference type="Proteomes" id="UP000452235">
    <property type="component" value="Unassembled WGS sequence"/>
</dbReference>
<evidence type="ECO:0000313" key="1">
    <source>
        <dbReference type="EMBL" id="GFF18059.1"/>
    </source>
</evidence>
<dbReference type="OrthoDB" id="4510847at2759"/>
<dbReference type="InterPro" id="IPR050091">
    <property type="entry name" value="PKS_NRPS_Biosynth_Enz"/>
</dbReference>
<dbReference type="GO" id="GO:0004312">
    <property type="term" value="F:fatty acid synthase activity"/>
    <property type="evidence" value="ECO:0007669"/>
    <property type="project" value="TreeGrafter"/>
</dbReference>
<organism evidence="1 2">
    <name type="scientific">Aspergillus terreus</name>
    <dbReference type="NCBI Taxonomy" id="33178"/>
    <lineage>
        <taxon>Eukaryota</taxon>
        <taxon>Fungi</taxon>
        <taxon>Dikarya</taxon>
        <taxon>Ascomycota</taxon>
        <taxon>Pezizomycotina</taxon>
        <taxon>Eurotiomycetes</taxon>
        <taxon>Eurotiomycetidae</taxon>
        <taxon>Eurotiales</taxon>
        <taxon>Aspergillaceae</taxon>
        <taxon>Aspergillus</taxon>
        <taxon>Aspergillus subgen. Circumdati</taxon>
    </lineage>
</organism>
<keyword evidence="2" id="KW-1185">Reference proteome</keyword>
<name>A0A5M3Z9V9_ASPTE</name>
<dbReference type="EMBL" id="BLJY01000007">
    <property type="protein sequence ID" value="GFF18059.1"/>
    <property type="molecule type" value="Genomic_DNA"/>
</dbReference>
<evidence type="ECO:0000313" key="2">
    <source>
        <dbReference type="Proteomes" id="UP000452235"/>
    </source>
</evidence>
<dbReference type="InterPro" id="IPR001227">
    <property type="entry name" value="Ac_transferase_dom_sf"/>
</dbReference>
<sequence>MRRPFVEIFENNWRDDVDCYAPGFREAEAAEGVIFRTDLACTLTVRIDPSSPVQTKSAPHRPAGRCPGLHRVRRTIGAHGTGPPALRLLAPKSTIRALDKYLKVAPSAPEWRLELIKAALTSRVQMAELSQPLCTAVQIGLVDLFAAVGVTLAAVVGYSSGEIVAAYVARGLTAREAIIAAWQRGLTAAGQTRPGAMAAIGLGWEEVQSFLSPPTGAVTCENFPKSKHPTVTARLLKVDKAYHCYHMLEVGNDYSATIGRDLVGRRPGKPFFFSVTGKQEQDLRLDAAYWQRNLESPVLFRAAVSELLDHVDDVAFLEIGPHAALAGPIRQIRTTRASAKPGPLHCGDKPRREFRGVVPDSARKAVPAERPGQLEYPLPLGILSARIAPIPLGP</sequence>
<protein>
    <submittedName>
        <fullName evidence="1">Polyketide synthase</fullName>
    </submittedName>
</protein>
<dbReference type="SMART" id="SM00827">
    <property type="entry name" value="PKS_AT"/>
    <property type="match status" value="1"/>
</dbReference>
<proteinExistence type="predicted"/>
<dbReference type="Gene3D" id="3.40.366.10">
    <property type="entry name" value="Malonyl-Coenzyme A Acyl Carrier Protein, domain 2"/>
    <property type="match status" value="2"/>
</dbReference>
<dbReference type="SUPFAM" id="SSF52151">
    <property type="entry name" value="FabD/lysophospholipase-like"/>
    <property type="match status" value="1"/>
</dbReference>
<dbReference type="GO" id="GO:0044550">
    <property type="term" value="P:secondary metabolite biosynthetic process"/>
    <property type="evidence" value="ECO:0007669"/>
    <property type="project" value="TreeGrafter"/>
</dbReference>
<reference evidence="1 2" key="1">
    <citation type="submission" date="2020-01" db="EMBL/GenBank/DDBJ databases">
        <title>Aspergillus terreus IFO 6365 whole genome shotgun sequence.</title>
        <authorList>
            <person name="Kanamasa S."/>
            <person name="Takahashi H."/>
        </authorList>
    </citation>
    <scope>NUCLEOTIDE SEQUENCE [LARGE SCALE GENOMIC DNA]</scope>
    <source>
        <strain evidence="1 2">IFO 6365</strain>
    </source>
</reference>